<evidence type="ECO:0000259" key="2">
    <source>
        <dbReference type="Pfam" id="PF10441"/>
    </source>
</evidence>
<protein>
    <recommendedName>
        <fullName evidence="2">Nucleolar 27S pre-rRNA processing Urb2/Npa2 C-terminal domain-containing protein</fullName>
    </recommendedName>
</protein>
<dbReference type="EMBL" id="HBKQ01007982">
    <property type="protein sequence ID" value="CAE2213227.1"/>
    <property type="molecule type" value="Transcribed_RNA"/>
</dbReference>
<dbReference type="GO" id="GO:0005730">
    <property type="term" value="C:nucleolus"/>
    <property type="evidence" value="ECO:0007669"/>
    <property type="project" value="TreeGrafter"/>
</dbReference>
<dbReference type="PANTHER" id="PTHR15682:SF2">
    <property type="entry name" value="UNHEALTHY RIBOSOME BIOGENESIS PROTEIN 2 HOMOLOG"/>
    <property type="match status" value="1"/>
</dbReference>
<name>A0A7S4HYH2_9STRA</name>
<dbReference type="Pfam" id="PF10441">
    <property type="entry name" value="Urb2"/>
    <property type="match status" value="1"/>
</dbReference>
<dbReference type="InterPro" id="IPR018849">
    <property type="entry name" value="Urb2/Npa2_C"/>
</dbReference>
<dbReference type="GO" id="GO:0042254">
    <property type="term" value="P:ribosome biogenesis"/>
    <property type="evidence" value="ECO:0007669"/>
    <property type="project" value="TreeGrafter"/>
</dbReference>
<dbReference type="AlphaFoldDB" id="A0A7S4HYH2"/>
<feature type="compositionally biased region" description="Basic and acidic residues" evidence="1">
    <location>
        <begin position="53"/>
        <end position="67"/>
    </location>
</feature>
<accession>A0A7S4HYH2</accession>
<evidence type="ECO:0000313" key="3">
    <source>
        <dbReference type="EMBL" id="CAE2213227.1"/>
    </source>
</evidence>
<proteinExistence type="predicted"/>
<sequence length="945" mass="101764">MTEEEEEGRGGGRDDVVVLLLDGDAADKEMNANDPADGAAKTKADGSSSSAEDGAKTKTRSADRRPTEEEEARLLADFAVLAAETRGTLTTTTTTTMASGGSKEMTAVARDDNDDDAPPAAAAAGWCPLVRAATIWAPYSTPRRAYAFLRWLFGVLAVGDKELSTSSSSPFSSAEREGGSSSVLVLPSGERIPSRLVREERDSAASLLQDASFYEVDEVATVAFAVGMECVDELLESVKTPGKAIYSDLSSVTRLKRAVRLTSILNGLPADIIGFRRPSSAPDQPRMRPEETMARHIRSLQDRSAELKTMGSIDTSVRLQCALRTGLARCLAASALLGEKGGSEDHPSAPFLSEMEAPLSEQFLEDCLAAAFVPCEHRSEMDEELNTLLCTSGGSLLSEVLSRCVARFPCDSVPLERFCARLGEIGRKEPLGSFGFRTEMHLIRSAVRRTVHLSDAVHTKDQVHLGLRNIETGKKARDLCLDAVSLALGRFWDGAEPMISRPDVPHENLLVLLGDAMTFWDRCRVERSNGRSNASGRSGSAEKALVEALDNAFALLQTTGQKQVGMMESPFSRANISWASQYTLSCVTTLPKELIERGPGGARAVERELLGRIVSAFVCDVSANEAKACNPLLDASLCGLLQRGGDGSEMRRLIGQLNHDLTRVSGSASSAAVVASTVHSFRLLFGAAARRQDMQRSAIMSQTRRFLSLAMGLLCLPPPCDGSVVAASDDGEKQEPWEVQVSASAGLMVEVIGRKDLVPLDNCEVNAILGCLVAVLPPVPRGAGQGENTGKRISSLRTYLFVCAVVASLLKNYSKQLYGCAPCLVSVYRSLLSHAIETGGGDARARAEKTREFAKLCEMLSAHKDVFKKHAVILILDYVDTAAGESSLLSPGAKKDLIPAVYALLDMCSVFEMQHLNIMMSDAGRTVFRSVFDSYKKVHQYKGQF</sequence>
<feature type="domain" description="Nucleolar 27S pre-rRNA processing Urb2/Npa2 C-terminal" evidence="2">
    <location>
        <begin position="761"/>
        <end position="944"/>
    </location>
</feature>
<dbReference type="InterPro" id="IPR052609">
    <property type="entry name" value="Ribosome_Biogenesis_Reg"/>
</dbReference>
<dbReference type="PANTHER" id="PTHR15682">
    <property type="entry name" value="UNHEALTHY RIBOSOME BIOGENESIS PROTEIN 2 HOMOLOG"/>
    <property type="match status" value="1"/>
</dbReference>
<evidence type="ECO:0000256" key="1">
    <source>
        <dbReference type="SAM" id="MobiDB-lite"/>
    </source>
</evidence>
<gene>
    <name evidence="3" type="ORF">OAUR00152_LOCUS5377</name>
</gene>
<organism evidence="3">
    <name type="scientific">Odontella aurita</name>
    <dbReference type="NCBI Taxonomy" id="265563"/>
    <lineage>
        <taxon>Eukaryota</taxon>
        <taxon>Sar</taxon>
        <taxon>Stramenopiles</taxon>
        <taxon>Ochrophyta</taxon>
        <taxon>Bacillariophyta</taxon>
        <taxon>Mediophyceae</taxon>
        <taxon>Biddulphiophycidae</taxon>
        <taxon>Eupodiscales</taxon>
        <taxon>Odontellaceae</taxon>
        <taxon>Odontella</taxon>
    </lineage>
</organism>
<reference evidence="3" key="1">
    <citation type="submission" date="2021-01" db="EMBL/GenBank/DDBJ databases">
        <authorList>
            <person name="Corre E."/>
            <person name="Pelletier E."/>
            <person name="Niang G."/>
            <person name="Scheremetjew M."/>
            <person name="Finn R."/>
            <person name="Kale V."/>
            <person name="Holt S."/>
            <person name="Cochrane G."/>
            <person name="Meng A."/>
            <person name="Brown T."/>
            <person name="Cohen L."/>
        </authorList>
    </citation>
    <scope>NUCLEOTIDE SEQUENCE</scope>
    <source>
        <strain evidence="3">Isolate 1302-5</strain>
    </source>
</reference>
<feature type="region of interest" description="Disordered" evidence="1">
    <location>
        <begin position="1"/>
        <end position="70"/>
    </location>
</feature>
<feature type="compositionally biased region" description="Low complexity" evidence="1">
    <location>
        <begin position="164"/>
        <end position="186"/>
    </location>
</feature>
<feature type="region of interest" description="Disordered" evidence="1">
    <location>
        <begin position="163"/>
        <end position="186"/>
    </location>
</feature>